<dbReference type="EMBL" id="VXIV02003202">
    <property type="protein sequence ID" value="KAF6019958.1"/>
    <property type="molecule type" value="Genomic_DNA"/>
</dbReference>
<accession>A0A7J7J3E6</accession>
<dbReference type="Proteomes" id="UP000593567">
    <property type="component" value="Unassembled WGS sequence"/>
</dbReference>
<protein>
    <submittedName>
        <fullName evidence="1">Uncharacterized protein</fullName>
    </submittedName>
</protein>
<sequence length="68" mass="7477">MNSVTGLQLESALLSRSVQSLLSKNKSLLTNSTLLFALYCLLQKRVNAGLNVLDIQCPQFPSNIVKKI</sequence>
<keyword evidence="2" id="KW-1185">Reference proteome</keyword>
<reference evidence="1" key="1">
    <citation type="submission" date="2020-06" db="EMBL/GenBank/DDBJ databases">
        <title>Draft genome of Bugula neritina, a colonial animal packing powerful symbionts and potential medicines.</title>
        <authorList>
            <person name="Rayko M."/>
        </authorList>
    </citation>
    <scope>NUCLEOTIDE SEQUENCE [LARGE SCALE GENOMIC DNA]</scope>
    <source>
        <strain evidence="1">Kwan_BN1</strain>
    </source>
</reference>
<proteinExistence type="predicted"/>
<evidence type="ECO:0000313" key="1">
    <source>
        <dbReference type="EMBL" id="KAF6019958.1"/>
    </source>
</evidence>
<dbReference type="AlphaFoldDB" id="A0A7J7J3E6"/>
<gene>
    <name evidence="1" type="ORF">EB796_021700</name>
</gene>
<evidence type="ECO:0000313" key="2">
    <source>
        <dbReference type="Proteomes" id="UP000593567"/>
    </source>
</evidence>
<organism evidence="1 2">
    <name type="scientific">Bugula neritina</name>
    <name type="common">Brown bryozoan</name>
    <name type="synonym">Sertularia neritina</name>
    <dbReference type="NCBI Taxonomy" id="10212"/>
    <lineage>
        <taxon>Eukaryota</taxon>
        <taxon>Metazoa</taxon>
        <taxon>Spiralia</taxon>
        <taxon>Lophotrochozoa</taxon>
        <taxon>Bryozoa</taxon>
        <taxon>Gymnolaemata</taxon>
        <taxon>Cheilostomatida</taxon>
        <taxon>Flustrina</taxon>
        <taxon>Buguloidea</taxon>
        <taxon>Bugulidae</taxon>
        <taxon>Bugula</taxon>
    </lineage>
</organism>
<name>A0A7J7J3E6_BUGNE</name>
<comment type="caution">
    <text evidence="1">The sequence shown here is derived from an EMBL/GenBank/DDBJ whole genome shotgun (WGS) entry which is preliminary data.</text>
</comment>